<proteinExistence type="predicted"/>
<dbReference type="Proteomes" id="UP001055580">
    <property type="component" value="Chromosome"/>
</dbReference>
<accession>A0ABY4TV60</accession>
<organism evidence="1 2">
    <name type="scientific">Sphingomonas donggukensis</name>
    <dbReference type="NCBI Taxonomy" id="2949093"/>
    <lineage>
        <taxon>Bacteria</taxon>
        <taxon>Pseudomonadati</taxon>
        <taxon>Pseudomonadota</taxon>
        <taxon>Alphaproteobacteria</taxon>
        <taxon>Sphingomonadales</taxon>
        <taxon>Sphingomonadaceae</taxon>
        <taxon>Sphingomonas</taxon>
    </lineage>
</organism>
<dbReference type="EMBL" id="CP098401">
    <property type="protein sequence ID" value="URW75864.1"/>
    <property type="molecule type" value="Genomic_DNA"/>
</dbReference>
<evidence type="ECO:0000313" key="1">
    <source>
        <dbReference type="EMBL" id="URW75864.1"/>
    </source>
</evidence>
<dbReference type="InterPro" id="IPR018733">
    <property type="entry name" value="DUF2274"/>
</dbReference>
<sequence length="73" mass="7920">MATLKLSAIDDDKPVRITVDLPAGLHRDLVAYGEAMGRAAEGGSVAPQKLIVPMLQRFIASDRGFASARRDRR</sequence>
<dbReference type="RefSeq" id="WP_250752476.1">
    <property type="nucleotide sequence ID" value="NZ_CP098401.1"/>
</dbReference>
<reference evidence="1" key="1">
    <citation type="submission" date="2022-05" db="EMBL/GenBank/DDBJ databases">
        <title>Sphingomonas sp. strain RMG20 Genome sequencing and assembly.</title>
        <authorList>
            <person name="Kim I."/>
        </authorList>
    </citation>
    <scope>NUCLEOTIDE SEQUENCE</scope>
    <source>
        <strain evidence="1">RMG20</strain>
    </source>
</reference>
<name>A0ABY4TV60_9SPHN</name>
<gene>
    <name evidence="1" type="ORF">M9980_01115</name>
</gene>
<keyword evidence="2" id="KW-1185">Reference proteome</keyword>
<dbReference type="Pfam" id="PF10038">
    <property type="entry name" value="DUF2274"/>
    <property type="match status" value="1"/>
</dbReference>
<protein>
    <submittedName>
        <fullName evidence="1">DUF2274 domain-containing protein</fullName>
    </submittedName>
</protein>
<evidence type="ECO:0000313" key="2">
    <source>
        <dbReference type="Proteomes" id="UP001055580"/>
    </source>
</evidence>